<dbReference type="WBParaSite" id="EEL_0000962901-mRNA-1">
    <property type="protein sequence ID" value="EEL_0000962901-mRNA-1"/>
    <property type="gene ID" value="EEL_0000962901"/>
</dbReference>
<evidence type="ECO:0000313" key="4">
    <source>
        <dbReference type="WBParaSite" id="EEL_0000962901-mRNA-1"/>
    </source>
</evidence>
<name>A0A0R3S4B2_9BILA</name>
<evidence type="ECO:0000259" key="2">
    <source>
        <dbReference type="PROSITE" id="PS50858"/>
    </source>
</evidence>
<dbReference type="SMART" id="SM00751">
    <property type="entry name" value="BSD"/>
    <property type="match status" value="1"/>
</dbReference>
<feature type="domain" description="BSD" evidence="2">
    <location>
        <begin position="188"/>
        <end position="244"/>
    </location>
</feature>
<sequence length="372" mass="42151">MNNIALWMQQAKEVTKKISDMMYVPPEDNVEPEMILSDVASEEVCIKRDTEGNASNLKEVENKENISLTMELGKSNQCIGGLDRSKLETNAVATVEAARKYANSFFSLAKEATTKAAITAEETAKKLHNVVTEKTIIGNLDKEQAKFRDEVNANKLTACVLPWSDLPDEWVAKKHILSLSLDARNFTRDPPSETDFDFAKMQSVAVALLENDPNLRKIRFQLVPKKLNEERFWRNYFYRVSLVRQAALGESCLRAAEIPISSKAVEQEENVKSSDLEGKETQEEKIEVNKEDKFSKTSMKEQNEAENEDDDAKDKKLNEICENIASATQEKIGEDLERDLINSLNDYELVSGQIDKTDEQWEEEITELLNSA</sequence>
<accession>A0A0R3S4B2</accession>
<dbReference type="GO" id="GO:0045202">
    <property type="term" value="C:synapse"/>
    <property type="evidence" value="ECO:0007669"/>
    <property type="project" value="TreeGrafter"/>
</dbReference>
<dbReference type="Proteomes" id="UP000050640">
    <property type="component" value="Unplaced"/>
</dbReference>
<dbReference type="Pfam" id="PF03909">
    <property type="entry name" value="BSD"/>
    <property type="match status" value="1"/>
</dbReference>
<dbReference type="AlphaFoldDB" id="A0A0R3S4B2"/>
<dbReference type="InterPro" id="IPR035925">
    <property type="entry name" value="BSD_dom_sf"/>
</dbReference>
<protein>
    <submittedName>
        <fullName evidence="4">BSD domain-containing protein</fullName>
    </submittedName>
</protein>
<dbReference type="GO" id="GO:0005634">
    <property type="term" value="C:nucleus"/>
    <property type="evidence" value="ECO:0007669"/>
    <property type="project" value="TreeGrafter"/>
</dbReference>
<dbReference type="InterPro" id="IPR051494">
    <property type="entry name" value="BSD_domain-containing"/>
</dbReference>
<evidence type="ECO:0000256" key="1">
    <source>
        <dbReference type="SAM" id="MobiDB-lite"/>
    </source>
</evidence>
<dbReference type="InterPro" id="IPR005607">
    <property type="entry name" value="BSD_dom"/>
</dbReference>
<reference evidence="4" key="1">
    <citation type="submission" date="2017-02" db="UniProtKB">
        <authorList>
            <consortium name="WormBaseParasite"/>
        </authorList>
    </citation>
    <scope>IDENTIFICATION</scope>
</reference>
<dbReference type="PROSITE" id="PS50858">
    <property type="entry name" value="BSD"/>
    <property type="match status" value="1"/>
</dbReference>
<evidence type="ECO:0000313" key="3">
    <source>
        <dbReference type="Proteomes" id="UP000050640"/>
    </source>
</evidence>
<dbReference type="Gene3D" id="1.10.3970.10">
    <property type="entry name" value="BSD domain"/>
    <property type="match status" value="1"/>
</dbReference>
<organism evidence="3 4">
    <name type="scientific">Elaeophora elaphi</name>
    <dbReference type="NCBI Taxonomy" id="1147741"/>
    <lineage>
        <taxon>Eukaryota</taxon>
        <taxon>Metazoa</taxon>
        <taxon>Ecdysozoa</taxon>
        <taxon>Nematoda</taxon>
        <taxon>Chromadorea</taxon>
        <taxon>Rhabditida</taxon>
        <taxon>Spirurina</taxon>
        <taxon>Spiruromorpha</taxon>
        <taxon>Filarioidea</taxon>
        <taxon>Onchocercidae</taxon>
        <taxon>Elaeophora</taxon>
    </lineage>
</organism>
<dbReference type="PANTHER" id="PTHR16019">
    <property type="entry name" value="SYNAPSE-ASSOCIATED PROTEIN"/>
    <property type="match status" value="1"/>
</dbReference>
<feature type="region of interest" description="Disordered" evidence="1">
    <location>
        <begin position="266"/>
        <end position="315"/>
    </location>
</feature>
<dbReference type="STRING" id="1147741.A0A0R3S4B2"/>
<feature type="compositionally biased region" description="Basic and acidic residues" evidence="1">
    <location>
        <begin position="266"/>
        <end position="303"/>
    </location>
</feature>
<dbReference type="GO" id="GO:0038203">
    <property type="term" value="P:TORC2 signaling"/>
    <property type="evidence" value="ECO:0007669"/>
    <property type="project" value="TreeGrafter"/>
</dbReference>
<dbReference type="GO" id="GO:0048172">
    <property type="term" value="P:regulation of short-term neuronal synaptic plasticity"/>
    <property type="evidence" value="ECO:0007669"/>
    <property type="project" value="TreeGrafter"/>
</dbReference>
<keyword evidence="3" id="KW-1185">Reference proteome</keyword>
<dbReference type="GO" id="GO:0005794">
    <property type="term" value="C:Golgi apparatus"/>
    <property type="evidence" value="ECO:0007669"/>
    <property type="project" value="TreeGrafter"/>
</dbReference>
<dbReference type="PANTHER" id="PTHR16019:SF6">
    <property type="entry name" value="SYNAPSE-ASSOCIATED PROTEIN 1"/>
    <property type="match status" value="1"/>
</dbReference>
<dbReference type="SUPFAM" id="SSF140383">
    <property type="entry name" value="BSD domain-like"/>
    <property type="match status" value="1"/>
</dbReference>
<proteinExistence type="predicted"/>